<dbReference type="PANTHER" id="PTHR48200">
    <property type="entry name" value="PROTEIN, PUTATIVE-RELATED"/>
    <property type="match status" value="1"/>
</dbReference>
<reference evidence="2" key="1">
    <citation type="submission" date="2023-12" db="EMBL/GenBank/DDBJ databases">
        <title>Genome assembly of Anisodus tanguticus.</title>
        <authorList>
            <person name="Wang Y.-J."/>
        </authorList>
    </citation>
    <scope>NUCLEOTIDE SEQUENCE</scope>
    <source>
        <strain evidence="2">KB-2021</strain>
        <tissue evidence="2">Leaf</tissue>
    </source>
</reference>
<proteinExistence type="predicted"/>
<gene>
    <name evidence="2" type="ORF">RND71_005995</name>
</gene>
<evidence type="ECO:0000256" key="1">
    <source>
        <dbReference type="SAM" id="MobiDB-lite"/>
    </source>
</evidence>
<evidence type="ECO:0000313" key="3">
    <source>
        <dbReference type="Proteomes" id="UP001291623"/>
    </source>
</evidence>
<keyword evidence="3" id="KW-1185">Reference proteome</keyword>
<organism evidence="2 3">
    <name type="scientific">Anisodus tanguticus</name>
    <dbReference type="NCBI Taxonomy" id="243964"/>
    <lineage>
        <taxon>Eukaryota</taxon>
        <taxon>Viridiplantae</taxon>
        <taxon>Streptophyta</taxon>
        <taxon>Embryophyta</taxon>
        <taxon>Tracheophyta</taxon>
        <taxon>Spermatophyta</taxon>
        <taxon>Magnoliopsida</taxon>
        <taxon>eudicotyledons</taxon>
        <taxon>Gunneridae</taxon>
        <taxon>Pentapetalae</taxon>
        <taxon>asterids</taxon>
        <taxon>lamiids</taxon>
        <taxon>Solanales</taxon>
        <taxon>Solanaceae</taxon>
        <taxon>Solanoideae</taxon>
        <taxon>Hyoscyameae</taxon>
        <taxon>Anisodus</taxon>
    </lineage>
</organism>
<dbReference type="Proteomes" id="UP001291623">
    <property type="component" value="Unassembled WGS sequence"/>
</dbReference>
<comment type="caution">
    <text evidence="2">The sequence shown here is derived from an EMBL/GenBank/DDBJ whole genome shotgun (WGS) entry which is preliminary data.</text>
</comment>
<accession>A0AAE1STH8</accession>
<name>A0AAE1STH8_9SOLA</name>
<evidence type="ECO:0000313" key="2">
    <source>
        <dbReference type="EMBL" id="KAK4375318.1"/>
    </source>
</evidence>
<feature type="region of interest" description="Disordered" evidence="1">
    <location>
        <begin position="197"/>
        <end position="228"/>
    </location>
</feature>
<dbReference type="EMBL" id="JAVYJV010000003">
    <property type="protein sequence ID" value="KAK4375318.1"/>
    <property type="molecule type" value="Genomic_DNA"/>
</dbReference>
<dbReference type="AlphaFoldDB" id="A0AAE1STH8"/>
<sequence length="228" mass="26975">MADICFSESNKTASFYDRMKRFVSPVGTKDWCEFLASRTSDRIQWKYPLLPITKKAYIRCRRLYYIELIDLKCLQPYAPLRTLRQFDQEQIIPLRANMRVSEIQFGPNFIVPRARKILHEWNKVDKMDIGDRQAGNTPEYYAWLQEDHDNMDPSLEGEQGFKDIGTTIWIRTCRLRNAVITPEMWSQIQDIVQYLEVPSRGPSRPNPTRPNRSTRRPNHVRPNLPFIP</sequence>
<dbReference type="PANTHER" id="PTHR48200:SF1">
    <property type="entry name" value="AMINOTRANSFERASE-LIKE PLANT MOBILE DOMAIN-CONTAINING PROTEIN"/>
    <property type="match status" value="1"/>
</dbReference>
<protein>
    <submittedName>
        <fullName evidence="2">Uncharacterized protein</fullName>
    </submittedName>
</protein>